<name>A0A0A9F5I9_ARUDO</name>
<proteinExistence type="predicted"/>
<reference evidence="1" key="2">
    <citation type="journal article" date="2015" name="Data Brief">
        <title>Shoot transcriptome of the giant reed, Arundo donax.</title>
        <authorList>
            <person name="Barrero R.A."/>
            <person name="Guerrero F.D."/>
            <person name="Moolhuijzen P."/>
            <person name="Goolsby J.A."/>
            <person name="Tidwell J."/>
            <person name="Bellgard S.E."/>
            <person name="Bellgard M.I."/>
        </authorList>
    </citation>
    <scope>NUCLEOTIDE SEQUENCE</scope>
    <source>
        <tissue evidence="1">Shoot tissue taken approximately 20 cm above the soil surface</tissue>
    </source>
</reference>
<reference evidence="1" key="1">
    <citation type="submission" date="2014-09" db="EMBL/GenBank/DDBJ databases">
        <authorList>
            <person name="Magalhaes I.L.F."/>
            <person name="Oliveira U."/>
            <person name="Santos F.R."/>
            <person name="Vidigal T.H.D.A."/>
            <person name="Brescovit A.D."/>
            <person name="Santos A.J."/>
        </authorList>
    </citation>
    <scope>NUCLEOTIDE SEQUENCE</scope>
    <source>
        <tissue evidence="1">Shoot tissue taken approximately 20 cm above the soil surface</tissue>
    </source>
</reference>
<evidence type="ECO:0000313" key="1">
    <source>
        <dbReference type="EMBL" id="JAE03533.1"/>
    </source>
</evidence>
<protein>
    <submittedName>
        <fullName evidence="1">Uncharacterized protein</fullName>
    </submittedName>
</protein>
<organism evidence="1">
    <name type="scientific">Arundo donax</name>
    <name type="common">Giant reed</name>
    <name type="synonym">Donax arundinaceus</name>
    <dbReference type="NCBI Taxonomy" id="35708"/>
    <lineage>
        <taxon>Eukaryota</taxon>
        <taxon>Viridiplantae</taxon>
        <taxon>Streptophyta</taxon>
        <taxon>Embryophyta</taxon>
        <taxon>Tracheophyta</taxon>
        <taxon>Spermatophyta</taxon>
        <taxon>Magnoliopsida</taxon>
        <taxon>Liliopsida</taxon>
        <taxon>Poales</taxon>
        <taxon>Poaceae</taxon>
        <taxon>PACMAD clade</taxon>
        <taxon>Arundinoideae</taxon>
        <taxon>Arundineae</taxon>
        <taxon>Arundo</taxon>
    </lineage>
</organism>
<accession>A0A0A9F5I9</accession>
<dbReference type="EMBL" id="GBRH01194363">
    <property type="protein sequence ID" value="JAE03533.1"/>
    <property type="molecule type" value="Transcribed_RNA"/>
</dbReference>
<sequence length="11" mass="1161">MRARRVGGCGV</sequence>